<dbReference type="SUPFAM" id="SSF47598">
    <property type="entry name" value="Ribbon-helix-helix"/>
    <property type="match status" value="1"/>
</dbReference>
<dbReference type="InterPro" id="IPR013321">
    <property type="entry name" value="Arc_rbn_hlx_hlx"/>
</dbReference>
<accession>A0ABW5EKG2</accession>
<dbReference type="InterPro" id="IPR005569">
    <property type="entry name" value="Arc_DNA-bd_dom"/>
</dbReference>
<gene>
    <name evidence="2" type="ORF">ACFSPV_07135</name>
</gene>
<reference evidence="3" key="1">
    <citation type="journal article" date="2019" name="Int. J. Syst. Evol. Microbiol.">
        <title>The Global Catalogue of Microorganisms (GCM) 10K type strain sequencing project: providing services to taxonomists for standard genome sequencing and annotation.</title>
        <authorList>
            <consortium name="The Broad Institute Genomics Platform"/>
            <consortium name="The Broad Institute Genome Sequencing Center for Infectious Disease"/>
            <person name="Wu L."/>
            <person name="Ma J."/>
        </authorList>
    </citation>
    <scope>NUCLEOTIDE SEQUENCE [LARGE SCALE GENOMIC DNA]</scope>
    <source>
        <strain evidence="3">CCUG 62793</strain>
    </source>
</reference>
<dbReference type="EMBL" id="JBHUIG010000005">
    <property type="protein sequence ID" value="MFD2318470.1"/>
    <property type="molecule type" value="Genomic_DNA"/>
</dbReference>
<dbReference type="Proteomes" id="UP001597287">
    <property type="component" value="Unassembled WGS sequence"/>
</dbReference>
<feature type="domain" description="Arc-like DNA binding" evidence="1">
    <location>
        <begin position="17"/>
        <end position="50"/>
    </location>
</feature>
<dbReference type="Gene3D" id="1.10.1220.10">
    <property type="entry name" value="Met repressor-like"/>
    <property type="match status" value="1"/>
</dbReference>
<keyword evidence="3" id="KW-1185">Reference proteome</keyword>
<evidence type="ECO:0000259" key="1">
    <source>
        <dbReference type="Pfam" id="PF03869"/>
    </source>
</evidence>
<evidence type="ECO:0000313" key="2">
    <source>
        <dbReference type="EMBL" id="MFD2318470.1"/>
    </source>
</evidence>
<keyword evidence="2" id="KW-0238">DNA-binding</keyword>
<evidence type="ECO:0000313" key="3">
    <source>
        <dbReference type="Proteomes" id="UP001597287"/>
    </source>
</evidence>
<comment type="caution">
    <text evidence="2">The sequence shown here is derived from an EMBL/GenBank/DDBJ whole genome shotgun (WGS) entry which is preliminary data.</text>
</comment>
<name>A0ABW5EKG2_9BURK</name>
<proteinExistence type="predicted"/>
<protein>
    <submittedName>
        <fullName evidence="2">Arc family DNA-binding protein</fullName>
    </submittedName>
</protein>
<dbReference type="RefSeq" id="WP_380105529.1">
    <property type="nucleotide sequence ID" value="NZ_JBHSIH010000001.1"/>
</dbReference>
<dbReference type="Pfam" id="PF03869">
    <property type="entry name" value="Arc"/>
    <property type="match status" value="1"/>
</dbReference>
<sequence>MARTTTAPTGQIAPLGLRMLPQMRERIEQAARESGRSLNAEIVHRLAQTLGEDFAAEQPALALMREQTGYLRELRDMARAQAEQSRQSALTALD</sequence>
<organism evidence="2 3">
    <name type="scientific">Delftia deserti</name>
    <dbReference type="NCBI Taxonomy" id="1651218"/>
    <lineage>
        <taxon>Bacteria</taxon>
        <taxon>Pseudomonadati</taxon>
        <taxon>Pseudomonadota</taxon>
        <taxon>Betaproteobacteria</taxon>
        <taxon>Burkholderiales</taxon>
        <taxon>Comamonadaceae</taxon>
        <taxon>Delftia</taxon>
    </lineage>
</organism>
<dbReference type="GO" id="GO:0003677">
    <property type="term" value="F:DNA binding"/>
    <property type="evidence" value="ECO:0007669"/>
    <property type="project" value="UniProtKB-KW"/>
</dbReference>
<dbReference type="InterPro" id="IPR010985">
    <property type="entry name" value="Ribbon_hlx_hlx"/>
</dbReference>